<reference evidence="3 4" key="1">
    <citation type="submission" date="2015-06" db="EMBL/GenBank/DDBJ databases">
        <title>Draft genome of the ant-associated black yeast Phialophora attae CBS 131958.</title>
        <authorList>
            <person name="Moreno L.F."/>
            <person name="Stielow B.J."/>
            <person name="de Hoog S."/>
            <person name="Vicente V.A."/>
            <person name="Weiss V.A."/>
            <person name="de Vries M."/>
            <person name="Cruz L.M."/>
            <person name="Souza E.M."/>
        </authorList>
    </citation>
    <scope>NUCLEOTIDE SEQUENCE [LARGE SCALE GENOMIC DNA]</scope>
    <source>
        <strain evidence="3 4">CBS 131958</strain>
    </source>
</reference>
<evidence type="ECO:0000313" key="3">
    <source>
        <dbReference type="EMBL" id="KPI40855.1"/>
    </source>
</evidence>
<accession>A0A0N1H5D1</accession>
<feature type="transmembrane region" description="Helical" evidence="2">
    <location>
        <begin position="75"/>
        <end position="95"/>
    </location>
</feature>
<comment type="caution">
    <text evidence="3">The sequence shown here is derived from an EMBL/GenBank/DDBJ whole genome shotgun (WGS) entry which is preliminary data.</text>
</comment>
<keyword evidence="4" id="KW-1185">Reference proteome</keyword>
<keyword evidence="2" id="KW-0812">Transmembrane</keyword>
<dbReference type="GeneID" id="28731543"/>
<dbReference type="Proteomes" id="UP000038010">
    <property type="component" value="Unassembled WGS sequence"/>
</dbReference>
<organism evidence="3 4">
    <name type="scientific">Cyphellophora attinorum</name>
    <dbReference type="NCBI Taxonomy" id="1664694"/>
    <lineage>
        <taxon>Eukaryota</taxon>
        <taxon>Fungi</taxon>
        <taxon>Dikarya</taxon>
        <taxon>Ascomycota</taxon>
        <taxon>Pezizomycotina</taxon>
        <taxon>Eurotiomycetes</taxon>
        <taxon>Chaetothyriomycetidae</taxon>
        <taxon>Chaetothyriales</taxon>
        <taxon>Cyphellophoraceae</taxon>
        <taxon>Cyphellophora</taxon>
    </lineage>
</organism>
<feature type="compositionally biased region" description="Basic and acidic residues" evidence="1">
    <location>
        <begin position="1"/>
        <end position="11"/>
    </location>
</feature>
<keyword evidence="2" id="KW-0472">Membrane</keyword>
<gene>
    <name evidence="3" type="ORF">AB675_10864</name>
</gene>
<dbReference type="EMBL" id="LFJN01000011">
    <property type="protein sequence ID" value="KPI40855.1"/>
    <property type="molecule type" value="Genomic_DNA"/>
</dbReference>
<evidence type="ECO:0000256" key="1">
    <source>
        <dbReference type="SAM" id="MobiDB-lite"/>
    </source>
</evidence>
<sequence length="203" mass="21801">MPNKPPAKDPPPELDAPPELDTPPELDGRALPSVSEIMRDIKFDSHRNSTIQANTRSIGGTNTWHDSLSGWIHRGGWVVLVAGICLLPVIAYLLCKKSGAPRRARGDATRALAEDPEILTRRLNPRRERGTMSEVSGSSNNNNIWVGSSSNSINNTTWTAPPAYNEQHGWEIVGFSGMGGGLTKPDPVAPKYVNGGKSTGGLS</sequence>
<proteinExistence type="predicted"/>
<evidence type="ECO:0000313" key="4">
    <source>
        <dbReference type="Proteomes" id="UP000038010"/>
    </source>
</evidence>
<dbReference type="AlphaFoldDB" id="A0A0N1H5D1"/>
<protein>
    <submittedName>
        <fullName evidence="3">Uncharacterized protein</fullName>
    </submittedName>
</protein>
<dbReference type="RefSeq" id="XP_018000818.1">
    <property type="nucleotide sequence ID" value="XM_018139663.1"/>
</dbReference>
<evidence type="ECO:0000256" key="2">
    <source>
        <dbReference type="SAM" id="Phobius"/>
    </source>
</evidence>
<name>A0A0N1H5D1_9EURO</name>
<keyword evidence="2" id="KW-1133">Transmembrane helix</keyword>
<feature type="region of interest" description="Disordered" evidence="1">
    <location>
        <begin position="1"/>
        <end position="27"/>
    </location>
</feature>
<dbReference type="VEuPathDB" id="FungiDB:AB675_10864"/>